<sequence>MGHEQSLDHPYPLKAQHPAGPLRLHIREPPRLCIQHHQENNCLWKLAPLFAAAEAKAASATLQGWTSSDDQSKTRILQPSSPLTSPSLSLSNSRAQPDVVQLSLRHPNHAPHVSSGPASRAPWHWGRAMARHPQPLSFVPLTSRAPCISSPDSSPCRTRLHTFLRLGSSTTLPFCSHRLHLPPVIRLTSCLTSALFPTRPL</sequence>
<accession>A0ABR1KEQ9</accession>
<organism evidence="2 3">
    <name type="scientific">Phyllosticta citriasiana</name>
    <dbReference type="NCBI Taxonomy" id="595635"/>
    <lineage>
        <taxon>Eukaryota</taxon>
        <taxon>Fungi</taxon>
        <taxon>Dikarya</taxon>
        <taxon>Ascomycota</taxon>
        <taxon>Pezizomycotina</taxon>
        <taxon>Dothideomycetes</taxon>
        <taxon>Dothideomycetes incertae sedis</taxon>
        <taxon>Botryosphaeriales</taxon>
        <taxon>Phyllostictaceae</taxon>
        <taxon>Phyllosticta</taxon>
    </lineage>
</organism>
<dbReference type="EMBL" id="JBBPHU010000011">
    <property type="protein sequence ID" value="KAK7512319.1"/>
    <property type="molecule type" value="Genomic_DNA"/>
</dbReference>
<dbReference type="Proteomes" id="UP001363622">
    <property type="component" value="Unassembled WGS sequence"/>
</dbReference>
<name>A0ABR1KEQ9_9PEZI</name>
<comment type="caution">
    <text evidence="2">The sequence shown here is derived from an EMBL/GenBank/DDBJ whole genome shotgun (WGS) entry which is preliminary data.</text>
</comment>
<protein>
    <submittedName>
        <fullName evidence="2">Uncharacterized protein</fullName>
    </submittedName>
</protein>
<evidence type="ECO:0000256" key="1">
    <source>
        <dbReference type="SAM" id="MobiDB-lite"/>
    </source>
</evidence>
<reference evidence="2 3" key="1">
    <citation type="submission" date="2024-04" db="EMBL/GenBank/DDBJ databases">
        <title>Phyllosticta paracitricarpa is synonymous to the EU quarantine fungus P. citricarpa based on phylogenomic analyses.</title>
        <authorList>
            <consortium name="Lawrence Berkeley National Laboratory"/>
            <person name="Van Ingen-Buijs V.A."/>
            <person name="Van Westerhoven A.C."/>
            <person name="Haridas S."/>
            <person name="Skiadas P."/>
            <person name="Martin F."/>
            <person name="Groenewald J.Z."/>
            <person name="Crous P.W."/>
            <person name="Seidl M.F."/>
        </authorList>
    </citation>
    <scope>NUCLEOTIDE SEQUENCE [LARGE SCALE GENOMIC DNA]</scope>
    <source>
        <strain evidence="2 3">CBS 123371</strain>
    </source>
</reference>
<feature type="compositionally biased region" description="Low complexity" evidence="1">
    <location>
        <begin position="79"/>
        <end position="93"/>
    </location>
</feature>
<evidence type="ECO:0000313" key="2">
    <source>
        <dbReference type="EMBL" id="KAK7512319.1"/>
    </source>
</evidence>
<gene>
    <name evidence="2" type="ORF">IWZ03DRAFT_55766</name>
</gene>
<feature type="region of interest" description="Disordered" evidence="1">
    <location>
        <begin position="63"/>
        <end position="96"/>
    </location>
</feature>
<keyword evidence="3" id="KW-1185">Reference proteome</keyword>
<evidence type="ECO:0000313" key="3">
    <source>
        <dbReference type="Proteomes" id="UP001363622"/>
    </source>
</evidence>
<feature type="compositionally biased region" description="Polar residues" evidence="1">
    <location>
        <begin position="63"/>
        <end position="78"/>
    </location>
</feature>
<proteinExistence type="predicted"/>